<accession>D7DPZ8</accession>
<dbReference type="KEGG" id="meh:M301_0985"/>
<evidence type="ECO:0000313" key="4">
    <source>
        <dbReference type="Proteomes" id="UP000000383"/>
    </source>
</evidence>
<evidence type="ECO:0000256" key="1">
    <source>
        <dbReference type="SAM" id="SignalP"/>
    </source>
</evidence>
<feature type="signal peptide" evidence="1">
    <location>
        <begin position="1"/>
        <end position="40"/>
    </location>
</feature>
<dbReference type="InterPro" id="IPR025079">
    <property type="entry name" value="DUF3943"/>
</dbReference>
<dbReference type="OrthoDB" id="9808630at2"/>
<proteinExistence type="predicted"/>
<name>D7DPZ8_METV0</name>
<dbReference type="Pfam" id="PF13084">
    <property type="entry name" value="DUF3943"/>
    <property type="match status" value="1"/>
</dbReference>
<protein>
    <recommendedName>
        <fullName evidence="2">DUF3943 domain-containing protein</fullName>
    </recommendedName>
</protein>
<reference evidence="4" key="1">
    <citation type="submission" date="2010-05" db="EMBL/GenBank/DDBJ databases">
        <title>Complete sequence of Methylotenera sp. 301.</title>
        <authorList>
            <person name="Lucas S."/>
            <person name="Copeland A."/>
            <person name="Lapidus A."/>
            <person name="Cheng J.-F."/>
            <person name="Bruce D."/>
            <person name="Goodwin L."/>
            <person name="Pitluck S."/>
            <person name="Clum A."/>
            <person name="Land M."/>
            <person name="Hauser L."/>
            <person name="Kyrpides N."/>
            <person name="Ivanova N."/>
            <person name="Chistoservova L."/>
            <person name="Kalyuzhnaya M."/>
            <person name="Woyke T."/>
        </authorList>
    </citation>
    <scope>NUCLEOTIDE SEQUENCE [LARGE SCALE GENOMIC DNA]</scope>
    <source>
        <strain evidence="4">301</strain>
    </source>
</reference>
<evidence type="ECO:0000259" key="2">
    <source>
        <dbReference type="Pfam" id="PF13084"/>
    </source>
</evidence>
<keyword evidence="1" id="KW-0732">Signal</keyword>
<gene>
    <name evidence="3" type="ordered locus">M301_0985</name>
</gene>
<dbReference type="RefSeq" id="WP_013147685.1">
    <property type="nucleotide sequence ID" value="NC_014207.1"/>
</dbReference>
<feature type="chain" id="PRO_5003094874" description="DUF3943 domain-containing protein" evidence="1">
    <location>
        <begin position="41"/>
        <end position="492"/>
    </location>
</feature>
<keyword evidence="4" id="KW-1185">Reference proteome</keyword>
<dbReference type="STRING" id="666681.M301_0985"/>
<feature type="domain" description="DUF3943" evidence="2">
    <location>
        <begin position="111"/>
        <end position="214"/>
    </location>
</feature>
<evidence type="ECO:0000313" key="3">
    <source>
        <dbReference type="EMBL" id="ADI29369.1"/>
    </source>
</evidence>
<dbReference type="Proteomes" id="UP000000383">
    <property type="component" value="Chromosome"/>
</dbReference>
<dbReference type="AlphaFoldDB" id="D7DPZ8"/>
<organism evidence="3 4">
    <name type="scientific">Methylotenera versatilis (strain 301)</name>
    <dbReference type="NCBI Taxonomy" id="666681"/>
    <lineage>
        <taxon>Bacteria</taxon>
        <taxon>Pseudomonadati</taxon>
        <taxon>Pseudomonadota</taxon>
        <taxon>Betaproteobacteria</taxon>
        <taxon>Nitrosomonadales</taxon>
        <taxon>Methylophilaceae</taxon>
        <taxon>Methylotenera</taxon>
    </lineage>
</organism>
<sequence length="492" mass="54306" precursor="true">MKTKKLSSKLSSLPKLGSMKRVVISAITILYTASANSAFADEASMVDESKNNLEPKKELVVKREANKSYLIPAAEIVGFDFLLNQFNRRYSGISDYDSNLNTIRHNLSSSWKDDKDPFSINQLGHPYQGSMYHGFARSAGLNYWESLGYTLGGSAFWEIAGEKVPPSKNDMISTGFGGSFLGEALFRMSNLVLERGGSTPSVWREAGAAMISPSAGFNRFALGDRFDAVFASNDPAYYSRLQLGISNTVSGSPGTADEIKRNDGQLDFVLGYGLPGKPGYTYTRPFDYFVFQSTASTANVFENLMTRGLLFGTEYQAGDNYRGIWGLYGSYDYISPQTFRISSTALSLGTTGQLWLSESIALQSTIMGGLGYAAVGTNNGKTEEDYHYGVAPQGLVELRAIFGKKASLDFTGREYFVSDVDNEHQGGHDNIVRADVAFTYRIQEKHAVSIKYQWNQRDATFSNLDDRKQSTGTLGIYYTFLGHDGFGETDWR</sequence>
<reference evidence="3 4" key="2">
    <citation type="journal article" date="2011" name="J. Bacteriol.">
        <title>Genomes of three methylotrophs from a single niche uncover genetic and metabolic divergence of Methylophilaceae.</title>
        <authorList>
            <person name="Lapidus A."/>
            <person name="Clum A."/>
            <person name="Labutti K."/>
            <person name="Kaluzhnaya M.G."/>
            <person name="Lim S."/>
            <person name="Beck D.A."/>
            <person name="Glavina Del Rio T."/>
            <person name="Nolan M."/>
            <person name="Mavromatis K."/>
            <person name="Huntemann M."/>
            <person name="Lucas S."/>
            <person name="Lidstrom M.E."/>
            <person name="Ivanova N."/>
            <person name="Chistoserdova L."/>
        </authorList>
    </citation>
    <scope>NUCLEOTIDE SEQUENCE [LARGE SCALE GENOMIC DNA]</scope>
    <source>
        <strain evidence="3 4">301</strain>
    </source>
</reference>
<dbReference type="HOGENOM" id="CLU_039377_0_0_4"/>
<dbReference type="EMBL" id="CP002056">
    <property type="protein sequence ID" value="ADI29369.1"/>
    <property type="molecule type" value="Genomic_DNA"/>
</dbReference>
<dbReference type="eggNOG" id="ENOG502Z8RY">
    <property type="taxonomic scope" value="Bacteria"/>
</dbReference>